<dbReference type="PIRSF" id="PIRSF006603">
    <property type="entry name" value="DinF"/>
    <property type="match status" value="1"/>
</dbReference>
<evidence type="ECO:0000256" key="4">
    <source>
        <dbReference type="ARBA" id="ARBA00020268"/>
    </source>
</evidence>
<evidence type="ECO:0000256" key="9">
    <source>
        <dbReference type="ARBA" id="ARBA00022989"/>
    </source>
</evidence>
<dbReference type="AlphaFoldDB" id="A0A4Q9DNZ5"/>
<evidence type="ECO:0000256" key="6">
    <source>
        <dbReference type="ARBA" id="ARBA00022449"/>
    </source>
</evidence>
<dbReference type="InterPro" id="IPR048279">
    <property type="entry name" value="MdtK-like"/>
</dbReference>
<dbReference type="InterPro" id="IPR002528">
    <property type="entry name" value="MATE_fam"/>
</dbReference>
<evidence type="ECO:0000256" key="7">
    <source>
        <dbReference type="ARBA" id="ARBA00022475"/>
    </source>
</evidence>
<dbReference type="OrthoDB" id="9806302at2"/>
<dbReference type="NCBIfam" id="TIGR00797">
    <property type="entry name" value="matE"/>
    <property type="match status" value="1"/>
</dbReference>
<evidence type="ECO:0000256" key="2">
    <source>
        <dbReference type="ARBA" id="ARBA00004651"/>
    </source>
</evidence>
<feature type="transmembrane region" description="Helical" evidence="13">
    <location>
        <begin position="247"/>
        <end position="267"/>
    </location>
</feature>
<keyword evidence="15" id="KW-1185">Reference proteome</keyword>
<evidence type="ECO:0000256" key="8">
    <source>
        <dbReference type="ARBA" id="ARBA00022692"/>
    </source>
</evidence>
<organism evidence="14 15">
    <name type="scientific">Paenibacillus thalictri</name>
    <dbReference type="NCBI Taxonomy" id="2527873"/>
    <lineage>
        <taxon>Bacteria</taxon>
        <taxon>Bacillati</taxon>
        <taxon>Bacillota</taxon>
        <taxon>Bacilli</taxon>
        <taxon>Bacillales</taxon>
        <taxon>Paenibacillaceae</taxon>
        <taxon>Paenibacillus</taxon>
    </lineage>
</organism>
<evidence type="ECO:0000313" key="15">
    <source>
        <dbReference type="Proteomes" id="UP000293142"/>
    </source>
</evidence>
<comment type="subcellular location">
    <subcellularLocation>
        <location evidence="2">Cell membrane</location>
        <topology evidence="2">Multi-pass membrane protein</topology>
    </subcellularLocation>
</comment>
<keyword evidence="6" id="KW-0050">Antiport</keyword>
<feature type="transmembrane region" description="Helical" evidence="13">
    <location>
        <begin position="469"/>
        <end position="493"/>
    </location>
</feature>
<feature type="transmembrane region" description="Helical" evidence="13">
    <location>
        <begin position="273"/>
        <end position="297"/>
    </location>
</feature>
<comment type="function">
    <text evidence="1">Multidrug efflux pump.</text>
</comment>
<feature type="transmembrane region" description="Helical" evidence="13">
    <location>
        <begin position="404"/>
        <end position="427"/>
    </location>
</feature>
<evidence type="ECO:0000256" key="3">
    <source>
        <dbReference type="ARBA" id="ARBA00010199"/>
    </source>
</evidence>
<dbReference type="PANTHER" id="PTHR43298:SF2">
    <property type="entry name" value="FMN_FAD EXPORTER YEEO-RELATED"/>
    <property type="match status" value="1"/>
</dbReference>
<feature type="transmembrane region" description="Helical" evidence="13">
    <location>
        <begin position="499"/>
        <end position="516"/>
    </location>
</feature>
<sequence>MFPLASVFNKITAKMADAFEFCSFSGKNHWHYYAKMVRNISQKKVAHPMQTKTMERQPVQDVPQSGDCPEENVEVRHADTILVDPSDSKAVRQTIFRLAGPSLVEMLLINLTQMLNMIMVGRVGAEAVAIVGLSTQPFLLFVALFMALNVGTTVIVARSIGAGDVAQANKAAGQSFALNIVLAVIVVAFSYFFAGELLMLMGASKQVAAEGLLYAKIVFLSIGFTTISMSLTAILRGAGDTRTPMKINVVSNVLIVLLGFPMIYGFAGFPKFGVTGAAISTIIAQAVSMIWVVTVMFSGKYKLRITISEMLHFDKEVVKRILTIGFPSALEQVVMRLGMLTFVKIAASLGTISLAATQIAFNIMGLTFMPGMAFSIAASTLVGQALGAEKPDLAERYGWQVRKFGMIVAGVMGIGFIGLAPYIMMMYTTDQEVIAKGAVGLQIMGFIQVSQATQFILGGALRGAGDTRYPLYSTCIGVWGFRIALSVLMVYVFNWDITGIWLAAAADQFVRSILIYRRYKRGNWKTVRV</sequence>
<keyword evidence="8 13" id="KW-0812">Transmembrane</keyword>
<dbReference type="GO" id="GO:0042910">
    <property type="term" value="F:xenobiotic transmembrane transporter activity"/>
    <property type="evidence" value="ECO:0007669"/>
    <property type="project" value="InterPro"/>
</dbReference>
<dbReference type="Pfam" id="PF01554">
    <property type="entry name" value="MatE"/>
    <property type="match status" value="2"/>
</dbReference>
<feature type="transmembrane region" description="Helical" evidence="13">
    <location>
        <begin position="433"/>
        <end position="457"/>
    </location>
</feature>
<evidence type="ECO:0000256" key="1">
    <source>
        <dbReference type="ARBA" id="ARBA00003408"/>
    </source>
</evidence>
<dbReference type="CDD" id="cd13137">
    <property type="entry name" value="MATE_NorM_like"/>
    <property type="match status" value="1"/>
</dbReference>
<feature type="transmembrane region" description="Helical" evidence="13">
    <location>
        <begin position="214"/>
        <end position="235"/>
    </location>
</feature>
<evidence type="ECO:0000256" key="11">
    <source>
        <dbReference type="ARBA" id="ARBA00023136"/>
    </source>
</evidence>
<accession>A0A4Q9DNZ5</accession>
<feature type="transmembrane region" description="Helical" evidence="13">
    <location>
        <begin position="138"/>
        <end position="156"/>
    </location>
</feature>
<proteinExistence type="inferred from homology"/>
<dbReference type="GO" id="GO:0005886">
    <property type="term" value="C:plasma membrane"/>
    <property type="evidence" value="ECO:0007669"/>
    <property type="project" value="UniProtKB-SubCell"/>
</dbReference>
<feature type="transmembrane region" description="Helical" evidence="13">
    <location>
        <begin position="176"/>
        <end position="194"/>
    </location>
</feature>
<reference evidence="14 15" key="1">
    <citation type="submission" date="2019-02" db="EMBL/GenBank/DDBJ databases">
        <title>Paenibacillus sp. nov., isolated from surface-sterilized tissue of Thalictrum simplex L.</title>
        <authorList>
            <person name="Tuo L."/>
        </authorList>
    </citation>
    <scope>NUCLEOTIDE SEQUENCE [LARGE SCALE GENOMIC DNA]</scope>
    <source>
        <strain evidence="14 15">N2SHLJ1</strain>
    </source>
</reference>
<gene>
    <name evidence="14" type="ORF">EYB31_16945</name>
</gene>
<dbReference type="InterPro" id="IPR050222">
    <property type="entry name" value="MATE_MdtK"/>
</dbReference>
<keyword evidence="9 13" id="KW-1133">Transmembrane helix</keyword>
<keyword evidence="7" id="KW-1003">Cell membrane</keyword>
<keyword evidence="11 13" id="KW-0472">Membrane</keyword>
<evidence type="ECO:0000256" key="13">
    <source>
        <dbReference type="SAM" id="Phobius"/>
    </source>
</evidence>
<evidence type="ECO:0000256" key="12">
    <source>
        <dbReference type="ARBA" id="ARBA00031636"/>
    </source>
</evidence>
<name>A0A4Q9DNZ5_9BACL</name>
<comment type="caution">
    <text evidence="14">The sequence shown here is derived from an EMBL/GenBank/DDBJ whole genome shotgun (WGS) entry which is preliminary data.</text>
</comment>
<dbReference type="GO" id="GO:0006811">
    <property type="term" value="P:monoatomic ion transport"/>
    <property type="evidence" value="ECO:0007669"/>
    <property type="project" value="UniProtKB-KW"/>
</dbReference>
<dbReference type="GO" id="GO:0015297">
    <property type="term" value="F:antiporter activity"/>
    <property type="evidence" value="ECO:0007669"/>
    <property type="project" value="UniProtKB-KW"/>
</dbReference>
<dbReference type="PANTHER" id="PTHR43298">
    <property type="entry name" value="MULTIDRUG RESISTANCE PROTEIN NORM-RELATED"/>
    <property type="match status" value="1"/>
</dbReference>
<keyword evidence="10" id="KW-0406">Ion transport</keyword>
<feature type="transmembrane region" description="Helical" evidence="13">
    <location>
        <begin position="337"/>
        <end position="357"/>
    </location>
</feature>
<protein>
    <recommendedName>
        <fullName evidence="4">Probable multidrug resistance protein NorM</fullName>
    </recommendedName>
    <alternativeName>
        <fullName evidence="12">Multidrug-efflux transporter</fullName>
    </alternativeName>
</protein>
<evidence type="ECO:0000256" key="10">
    <source>
        <dbReference type="ARBA" id="ARBA00023065"/>
    </source>
</evidence>
<evidence type="ECO:0000256" key="5">
    <source>
        <dbReference type="ARBA" id="ARBA00022448"/>
    </source>
</evidence>
<dbReference type="Proteomes" id="UP000293142">
    <property type="component" value="Unassembled WGS sequence"/>
</dbReference>
<comment type="similarity">
    <text evidence="3">Belongs to the multi antimicrobial extrusion (MATE) (TC 2.A.66.1) family.</text>
</comment>
<dbReference type="EMBL" id="SIRE01000011">
    <property type="protein sequence ID" value="TBL77824.1"/>
    <property type="molecule type" value="Genomic_DNA"/>
</dbReference>
<keyword evidence="5" id="KW-0813">Transport</keyword>
<feature type="transmembrane region" description="Helical" evidence="13">
    <location>
        <begin position="363"/>
        <end position="383"/>
    </location>
</feature>
<evidence type="ECO:0000313" key="14">
    <source>
        <dbReference type="EMBL" id="TBL77824.1"/>
    </source>
</evidence>